<keyword evidence="9" id="KW-1185">Reference proteome</keyword>
<sequence length="154" mass="16348">MIPGESVSWSGQPATDYEKPEALDPQIFTGGPQLDGEATLHGYEDPSPPGDTKKFRAESLWRVLDERHINMIAFSGTIGNGLFLGSGRSLASAGPGGAVLCYILMGTVIASVISCLGKNDCVDVGQRPCHGISPPFHESWCRICCWVGLLVGIS</sequence>
<dbReference type="VEuPathDB" id="FungiDB:PODANS_5_5340"/>
<organism evidence="7">
    <name type="scientific">Podospora anserina (strain S / ATCC MYA-4624 / DSM 980 / FGSC 10383)</name>
    <name type="common">Pleurage anserina</name>
    <dbReference type="NCBI Taxonomy" id="515849"/>
    <lineage>
        <taxon>Eukaryota</taxon>
        <taxon>Fungi</taxon>
        <taxon>Dikarya</taxon>
        <taxon>Ascomycota</taxon>
        <taxon>Pezizomycotina</taxon>
        <taxon>Sordariomycetes</taxon>
        <taxon>Sordariomycetidae</taxon>
        <taxon>Sordariales</taxon>
        <taxon>Podosporaceae</taxon>
        <taxon>Podospora</taxon>
        <taxon>Podospora anserina</taxon>
    </lineage>
</organism>
<keyword evidence="4" id="KW-0472">Membrane</keyword>
<dbReference type="PANTHER" id="PTHR43341">
    <property type="entry name" value="AMINO ACID PERMEASE"/>
    <property type="match status" value="1"/>
</dbReference>
<dbReference type="HOGENOM" id="CLU_1704986_0_0_1"/>
<dbReference type="eggNOG" id="KOG1286">
    <property type="taxonomic scope" value="Eukaryota"/>
</dbReference>
<dbReference type="GeneID" id="6334874"/>
<dbReference type="AlphaFoldDB" id="B2VL92"/>
<reference evidence="9" key="3">
    <citation type="journal article" date="2014" name="Genetics">
        <title>Maintaining two mating types: Structure of the mating type locus and its role in heterokaryosis in Podospora anserina.</title>
        <authorList>
            <person name="Grognet P."/>
            <person name="Bidard F."/>
            <person name="Kuchly C."/>
            <person name="Tong L.C.H."/>
            <person name="Coppin E."/>
            <person name="Benkhali J.A."/>
            <person name="Couloux A."/>
            <person name="Wincker P."/>
            <person name="Debuchy R."/>
            <person name="Silar P."/>
        </authorList>
    </citation>
    <scope>GENOME REANNOTATION</scope>
    <source>
        <strain evidence="9">S / ATCC MYA-4624 / DSM 980 / FGSC 10383</strain>
    </source>
</reference>
<dbReference type="RefSeq" id="XP_001929708.1">
    <property type="nucleotide sequence ID" value="XM_001929673.1"/>
</dbReference>
<evidence type="ECO:0000256" key="5">
    <source>
        <dbReference type="SAM" id="MobiDB-lite"/>
    </source>
</evidence>
<evidence type="ECO:0000256" key="4">
    <source>
        <dbReference type="ARBA" id="ARBA00023136"/>
    </source>
</evidence>
<dbReference type="EMBL" id="CU607053">
    <property type="protein sequence ID" value="CAP49208.1"/>
    <property type="molecule type" value="Genomic_DNA"/>
</dbReference>
<evidence type="ECO:0000259" key="6">
    <source>
        <dbReference type="Pfam" id="PF00324"/>
    </source>
</evidence>
<proteinExistence type="predicted"/>
<evidence type="ECO:0000256" key="1">
    <source>
        <dbReference type="ARBA" id="ARBA00004141"/>
    </source>
</evidence>
<accession>B2VL92</accession>
<dbReference type="EMBL" id="FO904940">
    <property type="protein sequence ID" value="CDP29512.1"/>
    <property type="molecule type" value="Genomic_DNA"/>
</dbReference>
<dbReference type="GO" id="GO:0015171">
    <property type="term" value="F:amino acid transmembrane transporter activity"/>
    <property type="evidence" value="ECO:0007669"/>
    <property type="project" value="TreeGrafter"/>
</dbReference>
<gene>
    <name evidence="7" type="ORF">PODANS_5_5340</name>
</gene>
<dbReference type="Proteomes" id="UP000001197">
    <property type="component" value="Chromosome 5"/>
</dbReference>
<evidence type="ECO:0000313" key="8">
    <source>
        <dbReference type="EMBL" id="CDP29512.1"/>
    </source>
</evidence>
<reference evidence="8" key="4">
    <citation type="submission" date="2015-04" db="EMBL/GenBank/DDBJ databases">
        <title>Maintaining two mating types: Structure of the mating type locus and its role in heterokaryosis in Podospora anserina.</title>
        <authorList>
            <person name="Grognet P."/>
            <person name="Bidard F."/>
            <person name="Kuchly C."/>
            <person name="Chan Ho Tong L."/>
            <person name="Coppin E."/>
            <person name="Ait Benkhali J."/>
            <person name="Couloux A."/>
            <person name="Wincker P."/>
            <person name="Debuchy R."/>
            <person name="Silar P."/>
        </authorList>
    </citation>
    <scope>NUCLEOTIDE SEQUENCE</scope>
</reference>
<dbReference type="KEGG" id="pan:PODANSg9215"/>
<reference evidence="7 9" key="1">
    <citation type="journal article" date="2008" name="Genome Biol.">
        <title>The genome sequence of the model ascomycete fungus Podospora anserina.</title>
        <authorList>
            <person name="Espagne E."/>
            <person name="Lespinet O."/>
            <person name="Malagnac F."/>
            <person name="Da Silva C."/>
            <person name="Jaillon O."/>
            <person name="Porcel B.M."/>
            <person name="Couloux A."/>
            <person name="Aury J.-M."/>
            <person name="Segurens B."/>
            <person name="Poulain J."/>
            <person name="Anthouard V."/>
            <person name="Grossetete S."/>
            <person name="Khalili H."/>
            <person name="Coppin E."/>
            <person name="Dequard-Chablat M."/>
            <person name="Picard M."/>
            <person name="Contamine V."/>
            <person name="Arnaise S."/>
            <person name="Bourdais A."/>
            <person name="Berteaux-Lecellier V."/>
            <person name="Gautheret D."/>
            <person name="de Vries R.P."/>
            <person name="Battaglia E."/>
            <person name="Coutinho P.M."/>
            <person name="Danchin E.G.J."/>
            <person name="Henrissat B."/>
            <person name="El Khoury R."/>
            <person name="Sainsard-Chanet A."/>
            <person name="Boivin A."/>
            <person name="Pinan-Lucarre B."/>
            <person name="Sellem C.H."/>
            <person name="Debuchy R."/>
            <person name="Wincker P."/>
            <person name="Weissenbach J."/>
            <person name="Silar P."/>
        </authorList>
    </citation>
    <scope>NUCLEOTIDE SEQUENCE</scope>
    <source>
        <strain evidence="9">S / ATCC MYA-4624 / DSM 980 / FGSC 10383</strain>
        <strain evidence="7">S mat+</strain>
    </source>
</reference>
<dbReference type="InterPro" id="IPR004841">
    <property type="entry name" value="AA-permease/SLC12A_dom"/>
</dbReference>
<feature type="domain" description="Amino acid permease/ SLC12A" evidence="6">
    <location>
        <begin position="68"/>
        <end position="117"/>
    </location>
</feature>
<dbReference type="STRING" id="515849.B2VL92"/>
<evidence type="ECO:0000256" key="3">
    <source>
        <dbReference type="ARBA" id="ARBA00022989"/>
    </source>
</evidence>
<keyword evidence="3" id="KW-1133">Transmembrane helix</keyword>
<dbReference type="OrthoDB" id="3900342at2759"/>
<reference evidence="7" key="2">
    <citation type="submission" date="2008-07" db="EMBL/GenBank/DDBJ databases">
        <authorList>
            <person name="Genoscope - CEA"/>
        </authorList>
    </citation>
    <scope>NUCLEOTIDE SEQUENCE</scope>
    <source>
        <strain evidence="7">S mat+</strain>
    </source>
</reference>
<dbReference type="GO" id="GO:0016020">
    <property type="term" value="C:membrane"/>
    <property type="evidence" value="ECO:0007669"/>
    <property type="project" value="UniProtKB-SubCell"/>
</dbReference>
<dbReference type="InterPro" id="IPR050524">
    <property type="entry name" value="APC_YAT"/>
</dbReference>
<feature type="region of interest" description="Disordered" evidence="5">
    <location>
        <begin position="1"/>
        <end position="53"/>
    </location>
</feature>
<name>B2VL92_PODAN</name>
<dbReference type="Gene3D" id="1.20.1740.10">
    <property type="entry name" value="Amino acid/polyamine transporter I"/>
    <property type="match status" value="1"/>
</dbReference>
<dbReference type="PANTHER" id="PTHR43341:SF35">
    <property type="entry name" value="ACID TRANSPORTER, PUTATIVE-RELATED"/>
    <property type="match status" value="1"/>
</dbReference>
<evidence type="ECO:0000313" key="9">
    <source>
        <dbReference type="Proteomes" id="UP000001197"/>
    </source>
</evidence>
<keyword evidence="2" id="KW-0812">Transmembrane</keyword>
<evidence type="ECO:0000313" key="7">
    <source>
        <dbReference type="EMBL" id="CAP49208.1"/>
    </source>
</evidence>
<evidence type="ECO:0000256" key="2">
    <source>
        <dbReference type="ARBA" id="ARBA00022692"/>
    </source>
</evidence>
<dbReference type="Pfam" id="PF00324">
    <property type="entry name" value="AA_permease"/>
    <property type="match status" value="1"/>
</dbReference>
<protein>
    <submittedName>
        <fullName evidence="7">Podospora anserina S mat+ genomic DNA chromosome 5, supercontig 6</fullName>
    </submittedName>
</protein>
<comment type="subcellular location">
    <subcellularLocation>
        <location evidence="1">Membrane</location>
        <topology evidence="1">Multi-pass membrane protein</topology>
    </subcellularLocation>
</comment>